<comment type="subcellular location">
    <subcellularLocation>
        <location evidence="1">Cell membrane</location>
        <topology evidence="1">Multi-pass membrane protein</topology>
    </subcellularLocation>
</comment>
<dbReference type="EMBL" id="CP000267">
    <property type="protein sequence ID" value="ABD70453.1"/>
    <property type="molecule type" value="Genomic_DNA"/>
</dbReference>
<protein>
    <submittedName>
        <fullName evidence="14">Cytochrome B561</fullName>
    </submittedName>
</protein>
<dbReference type="OrthoDB" id="197262at2"/>
<keyword evidence="11 12" id="KW-0472">Membrane</keyword>
<organism evidence="14 15">
    <name type="scientific">Albidiferax ferrireducens (strain ATCC BAA-621 / DSM 15236 / T118)</name>
    <name type="common">Rhodoferax ferrireducens</name>
    <dbReference type="NCBI Taxonomy" id="338969"/>
    <lineage>
        <taxon>Bacteria</taxon>
        <taxon>Pseudomonadati</taxon>
        <taxon>Pseudomonadota</taxon>
        <taxon>Betaproteobacteria</taxon>
        <taxon>Burkholderiales</taxon>
        <taxon>Comamonadaceae</taxon>
        <taxon>Rhodoferax</taxon>
    </lineage>
</organism>
<evidence type="ECO:0000313" key="15">
    <source>
        <dbReference type="Proteomes" id="UP000008332"/>
    </source>
</evidence>
<evidence type="ECO:0000256" key="3">
    <source>
        <dbReference type="ARBA" id="ARBA00022448"/>
    </source>
</evidence>
<evidence type="ECO:0000256" key="5">
    <source>
        <dbReference type="ARBA" id="ARBA00022617"/>
    </source>
</evidence>
<dbReference type="KEGG" id="rfr:Rfer_2740"/>
<feature type="transmembrane region" description="Helical" evidence="12">
    <location>
        <begin position="12"/>
        <end position="32"/>
    </location>
</feature>
<accession>Q21UV0</accession>
<keyword evidence="7" id="KW-0479">Metal-binding</keyword>
<dbReference type="RefSeq" id="WP_011465019.1">
    <property type="nucleotide sequence ID" value="NC_007908.1"/>
</dbReference>
<keyword evidence="8" id="KW-0249">Electron transport</keyword>
<evidence type="ECO:0000256" key="11">
    <source>
        <dbReference type="ARBA" id="ARBA00023136"/>
    </source>
</evidence>
<evidence type="ECO:0000256" key="9">
    <source>
        <dbReference type="ARBA" id="ARBA00022989"/>
    </source>
</evidence>
<dbReference type="HOGENOM" id="CLU_097472_1_0_4"/>
<dbReference type="GO" id="GO:0022904">
    <property type="term" value="P:respiratory electron transport chain"/>
    <property type="evidence" value="ECO:0007669"/>
    <property type="project" value="InterPro"/>
</dbReference>
<keyword evidence="4" id="KW-1003">Cell membrane</keyword>
<feature type="domain" description="Cytochrome b561 bacterial/Ni-hydrogenase" evidence="13">
    <location>
        <begin position="8"/>
        <end position="200"/>
    </location>
</feature>
<dbReference type="STRING" id="338969.Rfer_2740"/>
<dbReference type="InterPro" id="IPR051542">
    <property type="entry name" value="Hydrogenase_cytochrome"/>
</dbReference>
<reference evidence="15" key="1">
    <citation type="submission" date="2006-02" db="EMBL/GenBank/DDBJ databases">
        <title>Complete sequence of chromosome of Rhodoferax ferrireducens DSM 15236.</title>
        <authorList>
            <person name="Copeland A."/>
            <person name="Lucas S."/>
            <person name="Lapidus A."/>
            <person name="Barry K."/>
            <person name="Detter J.C."/>
            <person name="Glavina del Rio T."/>
            <person name="Hammon N."/>
            <person name="Israni S."/>
            <person name="Pitluck S."/>
            <person name="Brettin T."/>
            <person name="Bruce D."/>
            <person name="Han C."/>
            <person name="Tapia R."/>
            <person name="Gilna P."/>
            <person name="Kiss H."/>
            <person name="Schmutz J."/>
            <person name="Larimer F."/>
            <person name="Land M."/>
            <person name="Kyrpides N."/>
            <person name="Ivanova N."/>
            <person name="Richardson P."/>
        </authorList>
    </citation>
    <scope>NUCLEOTIDE SEQUENCE [LARGE SCALE GENOMIC DNA]</scope>
    <source>
        <strain evidence="15">ATCC BAA-621 / DSM 15236 / T118</strain>
    </source>
</reference>
<keyword evidence="3" id="KW-0813">Transport</keyword>
<feature type="transmembrane region" description="Helical" evidence="12">
    <location>
        <begin position="124"/>
        <end position="144"/>
    </location>
</feature>
<dbReference type="PANTHER" id="PTHR30485">
    <property type="entry name" value="NI/FE-HYDROGENASE 1 B-TYPE CYTOCHROME SUBUNIT"/>
    <property type="match status" value="1"/>
</dbReference>
<gene>
    <name evidence="14" type="ordered locus">Rfer_2740</name>
</gene>
<evidence type="ECO:0000313" key="14">
    <source>
        <dbReference type="EMBL" id="ABD70453.1"/>
    </source>
</evidence>
<dbReference type="InterPro" id="IPR000516">
    <property type="entry name" value="Ni-dep_Hydgase_cyt-B"/>
</dbReference>
<keyword evidence="10" id="KW-0408">Iron</keyword>
<dbReference type="AlphaFoldDB" id="Q21UV0"/>
<dbReference type="InterPro" id="IPR011577">
    <property type="entry name" value="Cyt_b561_bac/Ni-Hgenase"/>
</dbReference>
<evidence type="ECO:0000256" key="10">
    <source>
        <dbReference type="ARBA" id="ARBA00023004"/>
    </source>
</evidence>
<evidence type="ECO:0000256" key="8">
    <source>
        <dbReference type="ARBA" id="ARBA00022982"/>
    </source>
</evidence>
<sequence>MQKLYINPLPVRIWHWTNAFGFVLLIATGLQIRYLDLIQLVSFRTAVVAHNWIGFVLIANFFVWLGFYLFTDKIKVYHPELSPMKYFRASFRQMQFYGYGIFKGDPNPHHPSAYRKFNALQSMMYQIIMMLLVPLQFFTGVLLWDVSRFSAMVEMFGGVRVVDTVHVLLFILFSGFIIVHVYLASLGHTPSAHFKAMITGYEEIEEEPKHGTSS</sequence>
<keyword evidence="6 12" id="KW-0812">Transmembrane</keyword>
<keyword evidence="9 12" id="KW-1133">Transmembrane helix</keyword>
<evidence type="ECO:0000256" key="7">
    <source>
        <dbReference type="ARBA" id="ARBA00022723"/>
    </source>
</evidence>
<name>Q21UV0_ALBFT</name>
<dbReference type="PANTHER" id="PTHR30485:SF1">
    <property type="entry name" value="CYTOCHROME YDHU-RELATED"/>
    <property type="match status" value="1"/>
</dbReference>
<keyword evidence="5" id="KW-0349">Heme</keyword>
<dbReference type="GO" id="GO:0005506">
    <property type="term" value="F:iron ion binding"/>
    <property type="evidence" value="ECO:0007669"/>
    <property type="project" value="InterPro"/>
</dbReference>
<evidence type="ECO:0000259" key="13">
    <source>
        <dbReference type="Pfam" id="PF01292"/>
    </source>
</evidence>
<dbReference type="Gene3D" id="1.20.950.20">
    <property type="entry name" value="Transmembrane di-heme cytochromes, Chain C"/>
    <property type="match status" value="1"/>
</dbReference>
<dbReference type="InterPro" id="IPR016174">
    <property type="entry name" value="Di-haem_cyt_TM"/>
</dbReference>
<evidence type="ECO:0000256" key="6">
    <source>
        <dbReference type="ARBA" id="ARBA00022692"/>
    </source>
</evidence>
<dbReference type="Proteomes" id="UP000008332">
    <property type="component" value="Chromosome"/>
</dbReference>
<dbReference type="GO" id="GO:0009055">
    <property type="term" value="F:electron transfer activity"/>
    <property type="evidence" value="ECO:0007669"/>
    <property type="project" value="InterPro"/>
</dbReference>
<dbReference type="GO" id="GO:0020037">
    <property type="term" value="F:heme binding"/>
    <property type="evidence" value="ECO:0007669"/>
    <property type="project" value="TreeGrafter"/>
</dbReference>
<keyword evidence="15" id="KW-1185">Reference proteome</keyword>
<feature type="transmembrane region" description="Helical" evidence="12">
    <location>
        <begin position="52"/>
        <end position="70"/>
    </location>
</feature>
<evidence type="ECO:0000256" key="2">
    <source>
        <dbReference type="ARBA" id="ARBA00008622"/>
    </source>
</evidence>
<dbReference type="GO" id="GO:0005886">
    <property type="term" value="C:plasma membrane"/>
    <property type="evidence" value="ECO:0007669"/>
    <property type="project" value="UniProtKB-SubCell"/>
</dbReference>
<dbReference type="Pfam" id="PF01292">
    <property type="entry name" value="Ni_hydr_CYTB"/>
    <property type="match status" value="1"/>
</dbReference>
<evidence type="ECO:0000256" key="12">
    <source>
        <dbReference type="SAM" id="Phobius"/>
    </source>
</evidence>
<proteinExistence type="inferred from homology"/>
<evidence type="ECO:0000256" key="1">
    <source>
        <dbReference type="ARBA" id="ARBA00004651"/>
    </source>
</evidence>
<evidence type="ECO:0000256" key="4">
    <source>
        <dbReference type="ARBA" id="ARBA00022475"/>
    </source>
</evidence>
<feature type="transmembrane region" description="Helical" evidence="12">
    <location>
        <begin position="164"/>
        <end position="185"/>
    </location>
</feature>
<dbReference type="eggNOG" id="COG4117">
    <property type="taxonomic scope" value="Bacteria"/>
</dbReference>
<comment type="similarity">
    <text evidence="2">Belongs to the HupC/HyaC/HydC family.</text>
</comment>
<dbReference type="PRINTS" id="PR00161">
    <property type="entry name" value="NIHGNASECYTB"/>
</dbReference>
<dbReference type="SUPFAM" id="SSF81342">
    <property type="entry name" value="Transmembrane di-heme cytochromes"/>
    <property type="match status" value="1"/>
</dbReference>